<name>A0ABQ8GAR0_9PEZI</name>
<organism evidence="1 2">
    <name type="scientific">Macrophomina phaseolina</name>
    <dbReference type="NCBI Taxonomy" id="35725"/>
    <lineage>
        <taxon>Eukaryota</taxon>
        <taxon>Fungi</taxon>
        <taxon>Dikarya</taxon>
        <taxon>Ascomycota</taxon>
        <taxon>Pezizomycotina</taxon>
        <taxon>Dothideomycetes</taxon>
        <taxon>Dothideomycetes incertae sedis</taxon>
        <taxon>Botryosphaeriales</taxon>
        <taxon>Botryosphaeriaceae</taxon>
        <taxon>Macrophomina</taxon>
    </lineage>
</organism>
<dbReference type="PANTHER" id="PTHR36978:SF4">
    <property type="entry name" value="P-LOOP CONTAINING NUCLEOSIDE TRIPHOSPHATE HYDROLASE PROTEIN"/>
    <property type="match status" value="1"/>
</dbReference>
<dbReference type="GO" id="GO:0016787">
    <property type="term" value="F:hydrolase activity"/>
    <property type="evidence" value="ECO:0007669"/>
    <property type="project" value="UniProtKB-KW"/>
</dbReference>
<accession>A0ABQ8GAR0</accession>
<dbReference type="EMBL" id="JAGTJR010000013">
    <property type="protein sequence ID" value="KAH7050174.1"/>
    <property type="molecule type" value="Genomic_DNA"/>
</dbReference>
<dbReference type="Pfam" id="PF17784">
    <property type="entry name" value="Sulfotransfer_4"/>
    <property type="match status" value="1"/>
</dbReference>
<evidence type="ECO:0000313" key="2">
    <source>
        <dbReference type="Proteomes" id="UP000774617"/>
    </source>
</evidence>
<dbReference type="Gene3D" id="3.40.50.300">
    <property type="entry name" value="P-loop containing nucleotide triphosphate hydrolases"/>
    <property type="match status" value="1"/>
</dbReference>
<keyword evidence="1" id="KW-0378">Hydrolase</keyword>
<protein>
    <submittedName>
        <fullName evidence="1">P-loop containing nucleoside triphosphate hydrolase protein</fullName>
    </submittedName>
</protein>
<dbReference type="Proteomes" id="UP000774617">
    <property type="component" value="Unassembled WGS sequence"/>
</dbReference>
<proteinExistence type="predicted"/>
<dbReference type="PANTHER" id="PTHR36978">
    <property type="entry name" value="P-LOOP CONTAINING NUCLEOTIDE TRIPHOSPHATE HYDROLASE"/>
    <property type="match status" value="1"/>
</dbReference>
<dbReference type="SUPFAM" id="SSF52540">
    <property type="entry name" value="P-loop containing nucleoside triphosphate hydrolases"/>
    <property type="match status" value="1"/>
</dbReference>
<sequence>MPRLIDKEKSQRTQPMQVICLGMCRTGTMGLYWGLNALGFRTYHMMETMLNGERDTSLFYEAYRAKYDEGRPYGREDFDRWYGQYNAVADIPAAFFVEELYAAYPDAKFILTDRDPDAWVRSMHKTVFAFGLDRSMAVLGLFDRRAIRPIYLMCYKMAHDLCGYPDNERIKQYYIDHVARVKATVPAEKLLYLRIEEGITWEKLCPFLGVPIPDEPMPDGAKNGPDHFQSVAEDFMKRALINLVQRTLVYSAVPMLAMGIVYFRQRSSALRLPW</sequence>
<dbReference type="InterPro" id="IPR027417">
    <property type="entry name" value="P-loop_NTPase"/>
</dbReference>
<reference evidence="1 2" key="1">
    <citation type="journal article" date="2021" name="Nat. Commun.">
        <title>Genetic determinants of endophytism in the Arabidopsis root mycobiome.</title>
        <authorList>
            <person name="Mesny F."/>
            <person name="Miyauchi S."/>
            <person name="Thiergart T."/>
            <person name="Pickel B."/>
            <person name="Atanasova L."/>
            <person name="Karlsson M."/>
            <person name="Huettel B."/>
            <person name="Barry K.W."/>
            <person name="Haridas S."/>
            <person name="Chen C."/>
            <person name="Bauer D."/>
            <person name="Andreopoulos W."/>
            <person name="Pangilinan J."/>
            <person name="LaButti K."/>
            <person name="Riley R."/>
            <person name="Lipzen A."/>
            <person name="Clum A."/>
            <person name="Drula E."/>
            <person name="Henrissat B."/>
            <person name="Kohler A."/>
            <person name="Grigoriev I.V."/>
            <person name="Martin F.M."/>
            <person name="Hacquard S."/>
        </authorList>
    </citation>
    <scope>NUCLEOTIDE SEQUENCE [LARGE SCALE GENOMIC DNA]</scope>
    <source>
        <strain evidence="1 2">MPI-SDFR-AT-0080</strain>
    </source>
</reference>
<comment type="caution">
    <text evidence="1">The sequence shown here is derived from an EMBL/GenBank/DDBJ whole genome shotgun (WGS) entry which is preliminary data.</text>
</comment>
<keyword evidence="2" id="KW-1185">Reference proteome</keyword>
<gene>
    <name evidence="1" type="ORF">B0J12DRAFT_573543</name>
</gene>
<evidence type="ECO:0000313" key="1">
    <source>
        <dbReference type="EMBL" id="KAH7050174.1"/>
    </source>
</evidence>
<dbReference type="InterPro" id="IPR040632">
    <property type="entry name" value="Sulfotransfer_4"/>
</dbReference>